<evidence type="ECO:0000256" key="1">
    <source>
        <dbReference type="ARBA" id="ARBA00004496"/>
    </source>
</evidence>
<dbReference type="Pfam" id="PF00072">
    <property type="entry name" value="Response_reg"/>
    <property type="match status" value="1"/>
</dbReference>
<dbReference type="RefSeq" id="WP_138789274.1">
    <property type="nucleotide sequence ID" value="NZ_JBHTGQ010000031.1"/>
</dbReference>
<dbReference type="Pfam" id="PF12833">
    <property type="entry name" value="HTH_18"/>
    <property type="match status" value="1"/>
</dbReference>
<evidence type="ECO:0000313" key="11">
    <source>
        <dbReference type="EMBL" id="MFC7750916.1"/>
    </source>
</evidence>
<feature type="domain" description="HTH araC/xylS-type" evidence="9">
    <location>
        <begin position="166"/>
        <end position="264"/>
    </location>
</feature>
<dbReference type="SUPFAM" id="SSF46689">
    <property type="entry name" value="Homeodomain-like"/>
    <property type="match status" value="2"/>
</dbReference>
<dbReference type="PROSITE" id="PS50110">
    <property type="entry name" value="RESPONSE_REGULATORY"/>
    <property type="match status" value="1"/>
</dbReference>
<evidence type="ECO:0000256" key="2">
    <source>
        <dbReference type="ARBA" id="ARBA00022490"/>
    </source>
</evidence>
<sequence length="265" mass="30719">MYKVLIADDETLDLEGMKRFIPWQSLGMEVVGAVTNGFAACEVIENEAIDVLVTDVHMPNMSGLELARRAKARIGDVRVVFVSGYRDFQYVKEALSLKAYSYVLKPMDDQELIEALHRVRGDLDETRKRAETEREWNRLLADGLVRMPPPDSGQERSCGRNGKLIARIVGYMAERLDQPLTLKEVADEFAFSPNYLGQLFKESTGRTFHEYLVSLRMERACELLRDPRLRIYEVAHRVGYRYMPYFSRQFKETYRMTPVEFRNAL</sequence>
<evidence type="ECO:0000256" key="8">
    <source>
        <dbReference type="PROSITE-ProRule" id="PRU00169"/>
    </source>
</evidence>
<dbReference type="Proteomes" id="UP001596528">
    <property type="component" value="Unassembled WGS sequence"/>
</dbReference>
<keyword evidence="5" id="KW-0805">Transcription regulation</keyword>
<proteinExistence type="predicted"/>
<dbReference type="InterPro" id="IPR051552">
    <property type="entry name" value="HptR"/>
</dbReference>
<dbReference type="Gene3D" id="3.40.50.2300">
    <property type="match status" value="1"/>
</dbReference>
<comment type="caution">
    <text evidence="11">The sequence shown here is derived from an EMBL/GenBank/DDBJ whole genome shotgun (WGS) entry which is preliminary data.</text>
</comment>
<gene>
    <name evidence="11" type="ORF">ACFQWB_13395</name>
</gene>
<reference evidence="12" key="1">
    <citation type="journal article" date="2019" name="Int. J. Syst. Evol. Microbiol.">
        <title>The Global Catalogue of Microorganisms (GCM) 10K type strain sequencing project: providing services to taxonomists for standard genome sequencing and annotation.</title>
        <authorList>
            <consortium name="The Broad Institute Genomics Platform"/>
            <consortium name="The Broad Institute Genome Sequencing Center for Infectious Disease"/>
            <person name="Wu L."/>
            <person name="Ma J."/>
        </authorList>
    </citation>
    <scope>NUCLEOTIDE SEQUENCE [LARGE SCALE GENOMIC DNA]</scope>
    <source>
        <strain evidence="12">JCM 18657</strain>
    </source>
</reference>
<evidence type="ECO:0000256" key="6">
    <source>
        <dbReference type="ARBA" id="ARBA00023125"/>
    </source>
</evidence>
<dbReference type="PROSITE" id="PS00041">
    <property type="entry name" value="HTH_ARAC_FAMILY_1"/>
    <property type="match status" value="1"/>
</dbReference>
<evidence type="ECO:0000259" key="10">
    <source>
        <dbReference type="PROSITE" id="PS50110"/>
    </source>
</evidence>
<dbReference type="Gene3D" id="1.10.10.60">
    <property type="entry name" value="Homeodomain-like"/>
    <property type="match status" value="2"/>
</dbReference>
<name>A0ABW2V434_9BACL</name>
<dbReference type="InterPro" id="IPR018062">
    <property type="entry name" value="HTH_AraC-typ_CS"/>
</dbReference>
<dbReference type="SMART" id="SM00342">
    <property type="entry name" value="HTH_ARAC"/>
    <property type="match status" value="1"/>
</dbReference>
<accession>A0ABW2V434</accession>
<evidence type="ECO:0000256" key="3">
    <source>
        <dbReference type="ARBA" id="ARBA00022553"/>
    </source>
</evidence>
<dbReference type="InterPro" id="IPR020449">
    <property type="entry name" value="Tscrpt_reg_AraC-type_HTH"/>
</dbReference>
<evidence type="ECO:0000256" key="7">
    <source>
        <dbReference type="ARBA" id="ARBA00023163"/>
    </source>
</evidence>
<keyword evidence="2" id="KW-0963">Cytoplasm</keyword>
<dbReference type="InterPro" id="IPR001789">
    <property type="entry name" value="Sig_transdc_resp-reg_receiver"/>
</dbReference>
<dbReference type="EMBL" id="JBHTGQ010000031">
    <property type="protein sequence ID" value="MFC7750916.1"/>
    <property type="molecule type" value="Genomic_DNA"/>
</dbReference>
<comment type="subcellular location">
    <subcellularLocation>
        <location evidence="1">Cytoplasm</location>
    </subcellularLocation>
</comment>
<keyword evidence="12" id="KW-1185">Reference proteome</keyword>
<evidence type="ECO:0000256" key="4">
    <source>
        <dbReference type="ARBA" id="ARBA00023012"/>
    </source>
</evidence>
<dbReference type="SUPFAM" id="SSF52172">
    <property type="entry name" value="CheY-like"/>
    <property type="match status" value="1"/>
</dbReference>
<feature type="domain" description="Response regulatory" evidence="10">
    <location>
        <begin position="3"/>
        <end position="120"/>
    </location>
</feature>
<evidence type="ECO:0000313" key="12">
    <source>
        <dbReference type="Proteomes" id="UP001596528"/>
    </source>
</evidence>
<dbReference type="InterPro" id="IPR009057">
    <property type="entry name" value="Homeodomain-like_sf"/>
</dbReference>
<evidence type="ECO:0000256" key="5">
    <source>
        <dbReference type="ARBA" id="ARBA00023015"/>
    </source>
</evidence>
<feature type="modified residue" description="4-aspartylphosphate" evidence="8">
    <location>
        <position position="55"/>
    </location>
</feature>
<dbReference type="PRINTS" id="PR00032">
    <property type="entry name" value="HTHARAC"/>
</dbReference>
<dbReference type="PROSITE" id="PS01124">
    <property type="entry name" value="HTH_ARAC_FAMILY_2"/>
    <property type="match status" value="1"/>
</dbReference>
<keyword evidence="6" id="KW-0238">DNA-binding</keyword>
<evidence type="ECO:0000259" key="9">
    <source>
        <dbReference type="PROSITE" id="PS01124"/>
    </source>
</evidence>
<protein>
    <submittedName>
        <fullName evidence="11">Response regulator</fullName>
    </submittedName>
</protein>
<dbReference type="PANTHER" id="PTHR42713">
    <property type="entry name" value="HISTIDINE KINASE-RELATED"/>
    <property type="match status" value="1"/>
</dbReference>
<dbReference type="InterPro" id="IPR011006">
    <property type="entry name" value="CheY-like_superfamily"/>
</dbReference>
<dbReference type="SMART" id="SM00448">
    <property type="entry name" value="REC"/>
    <property type="match status" value="1"/>
</dbReference>
<dbReference type="CDD" id="cd17536">
    <property type="entry name" value="REC_YesN-like"/>
    <property type="match status" value="1"/>
</dbReference>
<dbReference type="PANTHER" id="PTHR42713:SF3">
    <property type="entry name" value="TRANSCRIPTIONAL REGULATORY PROTEIN HPTR"/>
    <property type="match status" value="1"/>
</dbReference>
<dbReference type="InterPro" id="IPR018060">
    <property type="entry name" value="HTH_AraC"/>
</dbReference>
<keyword evidence="7" id="KW-0804">Transcription</keyword>
<keyword evidence="3 8" id="KW-0597">Phosphoprotein</keyword>
<keyword evidence="4" id="KW-0902">Two-component regulatory system</keyword>
<organism evidence="11 12">
    <name type="scientific">Paenibacillus thermoaerophilus</name>
    <dbReference type="NCBI Taxonomy" id="1215385"/>
    <lineage>
        <taxon>Bacteria</taxon>
        <taxon>Bacillati</taxon>
        <taxon>Bacillota</taxon>
        <taxon>Bacilli</taxon>
        <taxon>Bacillales</taxon>
        <taxon>Paenibacillaceae</taxon>
        <taxon>Paenibacillus</taxon>
    </lineage>
</organism>